<dbReference type="RefSeq" id="WP_015160914.1">
    <property type="nucleotide sequence ID" value="NC_019697.1"/>
</dbReference>
<name>K9UJ36_CHAP6</name>
<protein>
    <submittedName>
        <fullName evidence="3">Uncharacterized protein</fullName>
    </submittedName>
</protein>
<proteinExistence type="predicted"/>
<feature type="region of interest" description="Disordered" evidence="1">
    <location>
        <begin position="186"/>
        <end position="211"/>
    </location>
</feature>
<dbReference type="STRING" id="1173020.Cha6605_3825"/>
<evidence type="ECO:0000256" key="1">
    <source>
        <dbReference type="SAM" id="MobiDB-lite"/>
    </source>
</evidence>
<evidence type="ECO:0000313" key="4">
    <source>
        <dbReference type="Proteomes" id="UP000010366"/>
    </source>
</evidence>
<gene>
    <name evidence="3" type="ORF">Cha6605_3825</name>
</gene>
<evidence type="ECO:0000256" key="2">
    <source>
        <dbReference type="SAM" id="SignalP"/>
    </source>
</evidence>
<feature type="compositionally biased region" description="Polar residues" evidence="1">
    <location>
        <begin position="202"/>
        <end position="211"/>
    </location>
</feature>
<dbReference type="OrthoDB" id="458303at2"/>
<dbReference type="AlphaFoldDB" id="K9UJ36"/>
<feature type="chain" id="PRO_5003936359" evidence="2">
    <location>
        <begin position="32"/>
        <end position="211"/>
    </location>
</feature>
<feature type="signal peptide" evidence="2">
    <location>
        <begin position="1"/>
        <end position="31"/>
    </location>
</feature>
<dbReference type="Proteomes" id="UP000010366">
    <property type="component" value="Chromosome"/>
</dbReference>
<dbReference type="EMBL" id="CP003600">
    <property type="protein sequence ID" value="AFY94795.1"/>
    <property type="molecule type" value="Genomic_DNA"/>
</dbReference>
<dbReference type="eggNOG" id="ENOG5032RER">
    <property type="taxonomic scope" value="Bacteria"/>
</dbReference>
<dbReference type="HOGENOM" id="CLU_1281907_0_0_3"/>
<organism evidence="3 4">
    <name type="scientific">Chamaesiphon minutus (strain ATCC 27169 / PCC 6605)</name>
    <dbReference type="NCBI Taxonomy" id="1173020"/>
    <lineage>
        <taxon>Bacteria</taxon>
        <taxon>Bacillati</taxon>
        <taxon>Cyanobacteriota</taxon>
        <taxon>Cyanophyceae</taxon>
        <taxon>Gomontiellales</taxon>
        <taxon>Chamaesiphonaceae</taxon>
        <taxon>Chamaesiphon</taxon>
    </lineage>
</organism>
<accession>K9UJ36</accession>
<keyword evidence="2" id="KW-0732">Signal</keyword>
<keyword evidence="4" id="KW-1185">Reference proteome</keyword>
<reference evidence="3 4" key="1">
    <citation type="submission" date="2012-05" db="EMBL/GenBank/DDBJ databases">
        <title>Finished chromosome of genome of Chamaesiphon sp. PCC 6605.</title>
        <authorList>
            <consortium name="US DOE Joint Genome Institute"/>
            <person name="Gugger M."/>
            <person name="Coursin T."/>
            <person name="Rippka R."/>
            <person name="Tandeau De Marsac N."/>
            <person name="Huntemann M."/>
            <person name="Wei C.-L."/>
            <person name="Han J."/>
            <person name="Detter J.C."/>
            <person name="Han C."/>
            <person name="Tapia R."/>
            <person name="Chen A."/>
            <person name="Kyrpides N."/>
            <person name="Mavromatis K."/>
            <person name="Markowitz V."/>
            <person name="Szeto E."/>
            <person name="Ivanova N."/>
            <person name="Pagani I."/>
            <person name="Pati A."/>
            <person name="Goodwin L."/>
            <person name="Nordberg H.P."/>
            <person name="Cantor M.N."/>
            <person name="Hua S.X."/>
            <person name="Woyke T."/>
            <person name="Kerfeld C.A."/>
        </authorList>
    </citation>
    <scope>NUCLEOTIDE SEQUENCE [LARGE SCALE GENOMIC DNA]</scope>
    <source>
        <strain evidence="4">ATCC 27169 / PCC 6605</strain>
    </source>
</reference>
<dbReference type="KEGG" id="cmp:Cha6605_3825"/>
<evidence type="ECO:0000313" key="3">
    <source>
        <dbReference type="EMBL" id="AFY94795.1"/>
    </source>
</evidence>
<sequence>MKTISKFQQLAIGCATVATAAFGSLIPSASAAEQFNNQTIQFNRDTIIEFQFLKSNNAAQSTFGVLNLATGEKTPLINEARAQDRPGRNFAGTAGKAVRKPFAEFTFKSGTPYTLYLESNIRGKGTTTVYSVPERNGGAQLARFDNDATALGTQGVRIGWNDGTSSRGGFNQFLVIAGGGIGCPCKPSPSLTTPLPPEVPPTRNNAPSGRG</sequence>